<evidence type="ECO:0000256" key="3">
    <source>
        <dbReference type="ARBA" id="ARBA00022670"/>
    </source>
</evidence>
<feature type="domain" description="DUF3638" evidence="8">
    <location>
        <begin position="2029"/>
        <end position="2253"/>
    </location>
</feature>
<comment type="caution">
    <text evidence="11">The sequence shown here is derived from an EMBL/GenBank/DDBJ whole genome shotgun (WGS) entry which is preliminary data.</text>
</comment>
<dbReference type="InterPro" id="IPR046541">
    <property type="entry name" value="DUF6606"/>
</dbReference>
<gene>
    <name evidence="11" type="ORF">CLO192961_LOCUS158655</name>
</gene>
<feature type="domain" description="DUF6606" evidence="10">
    <location>
        <begin position="13"/>
        <end position="287"/>
    </location>
</feature>
<feature type="domain" description="DUF3645" evidence="9">
    <location>
        <begin position="2374"/>
        <end position="2409"/>
    </location>
</feature>
<keyword evidence="12" id="KW-1185">Reference proteome</keyword>
<comment type="catalytic activity">
    <reaction evidence="1">
        <text>Thiol-dependent hydrolysis of ester, thioester, amide, peptide and isopeptide bonds formed by the C-terminal Gly of ubiquitin (a 76-residue protein attached to proteins as an intracellular targeting signal).</text>
        <dbReference type="EC" id="3.4.19.12"/>
    </reaction>
</comment>
<evidence type="ECO:0000259" key="9">
    <source>
        <dbReference type="Pfam" id="PF12359"/>
    </source>
</evidence>
<evidence type="ECO:0000259" key="8">
    <source>
        <dbReference type="Pfam" id="PF12340"/>
    </source>
</evidence>
<dbReference type="PANTHER" id="PTHR13367">
    <property type="entry name" value="UBIQUITIN THIOESTERASE"/>
    <property type="match status" value="1"/>
</dbReference>
<dbReference type="Pfam" id="PF12359">
    <property type="entry name" value="DUF3645"/>
    <property type="match status" value="1"/>
</dbReference>
<dbReference type="PANTHER" id="PTHR13367:SF34">
    <property type="match status" value="1"/>
</dbReference>
<evidence type="ECO:0000256" key="6">
    <source>
        <dbReference type="ARBA" id="ARBA00022807"/>
    </source>
</evidence>
<dbReference type="InterPro" id="IPR022099">
    <property type="entry name" value="DUF3638"/>
</dbReference>
<proteinExistence type="predicted"/>
<evidence type="ECO:0000313" key="12">
    <source>
        <dbReference type="Proteomes" id="UP000766486"/>
    </source>
</evidence>
<dbReference type="Proteomes" id="UP000766486">
    <property type="component" value="Unassembled WGS sequence"/>
</dbReference>
<protein>
    <recommendedName>
        <fullName evidence="2">ubiquitinyl hydrolase 1</fullName>
        <ecNumber evidence="2">3.4.19.12</ecNumber>
    </recommendedName>
</protein>
<organism evidence="11 12">
    <name type="scientific">Bionectria ochroleuca</name>
    <name type="common">Gliocladium roseum</name>
    <dbReference type="NCBI Taxonomy" id="29856"/>
    <lineage>
        <taxon>Eukaryota</taxon>
        <taxon>Fungi</taxon>
        <taxon>Dikarya</taxon>
        <taxon>Ascomycota</taxon>
        <taxon>Pezizomycotina</taxon>
        <taxon>Sordariomycetes</taxon>
        <taxon>Hypocreomycetidae</taxon>
        <taxon>Hypocreales</taxon>
        <taxon>Bionectriaceae</taxon>
        <taxon>Clonostachys</taxon>
    </lineage>
</organism>
<sequence length="3115" mass="355808">MADLRENRRLENILHHVFLPPKLPGCDDQGENEWEDLLTFALANALEEFGSHAWPEPDLASIRLATEAVKKFRSLTTASWMISARDLTALLKDLRTQELTVPLYIGPQNAGIIIRSSEKHIIFETFELSPTNEAVFANKGRLRRDFPAATVSVPCDVSDWEGLLSSISSLMADMSTKPVPEMQPTILKAHDVQVEERDTTKPHMVTQLLMAALRPFGDVRHRRVIWKNTREEVRYAFGNKLPWRRSPVWLLMRVVLQLTLTDEPAAPAPNDSLYKKFMVYFMARLLKLSLGADRPSDDIYIMNAKITRRLRKLDVQRTEPWMLPVCSIIRDATAKLNDRWDNVVQQDIRTLKTADIFPLSFGQECNFSLPSLGEFLSQIRQRATNMEADTFVPSSSISRVTSESISSPAQAGSGEYRIYNIVAFENWVAQCLPNWINDHLHDPSSCAQLHSAMREYSTVATTAYKSKPEGHSIMLLVLLELWVACDRSAAAIYPLVLDYDPEVPAEICSSLLLRFRSQMKRLSEIERYVHVRKQKAIYKRTSIFTTFGTVDTFAVQFYKTSSHHQELLNHIESKAKEEQNKKRLEFRQKKKEHDDLIAKSEALDHAEIMVTDQWGDKYPQHPSSCKKCCLAQQAANMEIQIHEWPLPNDPTEARAVVFELDLHSSFREWRDCTYFLRTHVLGPWSYLNPPNPPYSYRLDGCDALIRFKSASKYVHQTVMLASTTKPNAVTHRRGKKIGETSGEEEVCLSHGMKWLYFDTEKNFFFRNIDPDIRISKACTFFVSPSLQDFLCRSWDSPDGPAPNKVIASQWRCPDYLSLDEFKALCSLPLGHKIIWENLLREFAMPSVDWRKVETALFVLQITHQAGPCSSDSDLRESHVGLEDEALVKQLVKEMDKSLSRLKENWESVPAVATLIMVTARLLSLTRGTSIQICLSFLFSCRKTCFKWLQTLRGKVQSTQDTLQLQSLNRRVLQAALACSQSYDIDAVHLASTLKDTENLSKFIQCCIAVQECYGKHEDSKKESETSFLDCLNLRYRRLLFRTKKVLMRQITSQENQGLDFAIANIWPSYKRLRGDTWTKQASCWLKTSSSNQDGTVKVQVHYNVVTAELLVKGLPLGRLPSKYEAHKDYVILFGRSSVDVMPSAEAGMRFSTRCSIQGHQIHLAYDSQRGDLNVRACMEDNAWELVPSRLFEKHLPKHFFADYIHWYNTTKDIVEFRPHSQPWKSGDSSWTLRKQKYFWILQRSSTFLVNPSSRTAKQLFEVLRPLEKQSALHIFFDKAAASLLIEIPRLQLEFYMMGGSENIMSRQYRGMRVDPQQAIGTLVGLVDKLVLAKVGDSQSRLVLIPDCEPCYQRAPSQHHIKVTLHYSAARVQSYQLNHHLHCLSGNGSLKSKLFLAELHALTSGLIEDPFTLHTGTEEALTILRSAGVRSFGSLSEEEVEILQRIASLSPARNFYPKALRVMQVVDWDQGLSPLSQHLDFSRLVRALFHQASETSFLHKDFIKLPRPNWPHQELEDREAIRSSSFYKVGFGAEWHTTADDAPYTMTRDHGQDSKRASRVLKVAAVFSERPLRLPFHIPQNAAQTIYQNLRDLPILNPQQSRLPNLSFDANWVGTTWPHLKKAWGGIQKAFETRKSNDPFAFFSWVVSVAFARDIEETTLSVLLGLMFFPQYRVMAFPQDCSLKLNDGHQVDIIWLRKCIESHYIEFEESTMRNQAQQRLGESHRQAIMRVEALFEDKKREFARNLEAHVLRLWPSTISDMENAAESMVYLQVPQAMQQIREKCKSWHNNRLFLQSLERICAELRRISVGPSVSWPMGETPILPDGRSVHRYVAINDLFDLANTSELPRRDFLVRIPDIVAQAETYNESHLVSSLRSRIARLAKLPQEGRYVEHLAESISQLGQNTQQSRLTINGEELHQVLDKYHQRCLTEYNDFLIEIEQLLSWSTPHKEAVSSMHMIEGTVVWPCVSPRDLLVQLSREKWGNLSKDWKEIIANFGSCLSQLQGAKRLLQLRGNETDLIKELVNLGLRTWDPLEYPDSLLLEVEGNLRIRKVQQQIAETMESPPTKDKKNAVMQLNMGEGKSSVIVPIVAAALANGSNLVRIIVGKPQSRQMFETLVSKLGGLIGRRVYHMPFSRSLRPSTQQAYFLERHYQECRKQGGVLLLQPENILSFQLMVLEAAIKEEVALSDTLLRMKANFFDEYSRDIIDESDENFSVKFELLYTIGLQTPVDYAPERWTIIQQILGLVIRYALKVSKELPKSVEVYIATQSKRPRVRFLDKEASDRVTSLVANHVCEYGLLPGFPVSRLSKLARVDIRDYITNSKPSDEVASRVKGSDFWASSCQSLLLIRGLFAGSILDFVFSKKRWRVNYGLDTTREPNTRLAVPYRAKDNPSQRSEFSQPDVVISLTSISYYYGGLTDEELFLSLNHLLKSDQADGEYQSWVQSIDKLPEAFRQLEGINITDRQLCIDHLFPYLRYSKGVIDYFLSKIVFVKEMKEFPDKLSASGWDLGRIKKLPATGFSGTNDSQHALPLTVKQLDLPAQKHTNALVLDILMRPENSVALLSTQNSHSAVWSAMQLLELTVKMDPETRVILDVGAQIIDLSNKDVAKAWLKLVEAKQDIQAVIFCDDDDELSVLDRQGHVERLQTSPFAKHLDACLVFLDEAHTRGIDLRLPQNYRAAVTLGANLVKDRLVQACMRMRKLGQGQSVVFYVPEEIETKIRALRTADSDSTVDEPIAVLDVLAWSISETWTDIRRSFPIWATQGTTFARQQDYWQSMRLPDGKQVINKELASRFLEKEAQTLEQRYGLQPRGSSVIDSLAQSQKPMLQEIFQRYSEFGNINLDASSLQEEQERELAPEIEEEREKERAKPAEPLPHGVHPDVSAFVRTGVIKRSSAAVQPSFQLFESTSAAAELRAAQWPSGLLITKDFARTVKLEDSPKHSYMDDFLRSVQWILTSSVREKIVMVVISPYEANQLRDDIAKSRVVVRHLYGARQNQGIAPIDDLDLYTLPGRAPRHEIPQTLIIELNLFAGQLYFRSFQEYTKKAAEEGQEVTPDGFILRAVDDETCAFTASPVKFLKAIIGRIRFNCEGIEKTHLGKILEGALLTEDDFREI</sequence>
<keyword evidence="5" id="KW-0378">Hydrolase</keyword>
<accession>A0ABY6U2G8</accession>
<dbReference type="InterPro" id="IPR051346">
    <property type="entry name" value="OTU_Deubiquitinase"/>
</dbReference>
<name>A0ABY6U2G8_BIOOC</name>
<keyword evidence="3" id="KW-0645">Protease</keyword>
<reference evidence="11 12" key="1">
    <citation type="submission" date="2019-06" db="EMBL/GenBank/DDBJ databases">
        <authorList>
            <person name="Broberg M."/>
        </authorList>
    </citation>
    <scope>NUCLEOTIDE SEQUENCE [LARGE SCALE GENOMIC DNA]</scope>
</reference>
<evidence type="ECO:0000256" key="1">
    <source>
        <dbReference type="ARBA" id="ARBA00000707"/>
    </source>
</evidence>
<evidence type="ECO:0000313" key="11">
    <source>
        <dbReference type="EMBL" id="VUC25177.1"/>
    </source>
</evidence>
<dbReference type="Pfam" id="PF20255">
    <property type="entry name" value="DUF6606"/>
    <property type="match status" value="1"/>
</dbReference>
<evidence type="ECO:0000256" key="2">
    <source>
        <dbReference type="ARBA" id="ARBA00012759"/>
    </source>
</evidence>
<feature type="region of interest" description="Disordered" evidence="7">
    <location>
        <begin position="2847"/>
        <end position="2880"/>
    </location>
</feature>
<evidence type="ECO:0000256" key="5">
    <source>
        <dbReference type="ARBA" id="ARBA00022801"/>
    </source>
</evidence>
<keyword evidence="4" id="KW-0833">Ubl conjugation pathway</keyword>
<dbReference type="EMBL" id="CABFNS010000731">
    <property type="protein sequence ID" value="VUC25177.1"/>
    <property type="molecule type" value="Genomic_DNA"/>
</dbReference>
<dbReference type="Pfam" id="PF12340">
    <property type="entry name" value="DUF3638"/>
    <property type="match status" value="1"/>
</dbReference>
<keyword evidence="6" id="KW-0788">Thiol protease</keyword>
<dbReference type="EC" id="3.4.19.12" evidence="2"/>
<feature type="compositionally biased region" description="Acidic residues" evidence="7">
    <location>
        <begin position="2850"/>
        <end position="2862"/>
    </location>
</feature>
<evidence type="ECO:0000259" key="10">
    <source>
        <dbReference type="Pfam" id="PF20255"/>
    </source>
</evidence>
<evidence type="ECO:0000256" key="4">
    <source>
        <dbReference type="ARBA" id="ARBA00022786"/>
    </source>
</evidence>
<dbReference type="InterPro" id="IPR022105">
    <property type="entry name" value="DUF3645"/>
</dbReference>
<evidence type="ECO:0000256" key="7">
    <source>
        <dbReference type="SAM" id="MobiDB-lite"/>
    </source>
</evidence>